<proteinExistence type="inferred from homology"/>
<dbReference type="UniPathway" id="UPA00109">
    <property type="reaction ID" value="UER00186"/>
</dbReference>
<evidence type="ECO:0000256" key="3">
    <source>
        <dbReference type="ARBA" id="ARBA00008819"/>
    </source>
</evidence>
<dbReference type="InterPro" id="IPR005995">
    <property type="entry name" value="Pgm_bpd_ind"/>
</dbReference>
<evidence type="ECO:0000259" key="9">
    <source>
        <dbReference type="Pfam" id="PF01676"/>
    </source>
</evidence>
<dbReference type="NCBIfam" id="TIGR01307">
    <property type="entry name" value="pgm_bpd_ind"/>
    <property type="match status" value="1"/>
</dbReference>
<dbReference type="PANTHER" id="PTHR31637">
    <property type="entry name" value="2,3-BISPHOSPHOGLYCERATE-INDEPENDENT PHOSPHOGLYCERATE MUTASE"/>
    <property type="match status" value="1"/>
</dbReference>
<evidence type="ECO:0000256" key="7">
    <source>
        <dbReference type="ARBA" id="ARBA00023211"/>
    </source>
</evidence>
<dbReference type="HAMAP" id="MF_01038">
    <property type="entry name" value="GpmI"/>
    <property type="match status" value="1"/>
</dbReference>
<dbReference type="GO" id="GO:0006096">
    <property type="term" value="P:glycolytic process"/>
    <property type="evidence" value="ECO:0007669"/>
    <property type="project" value="UniProtKB-UniPathway"/>
</dbReference>
<dbReference type="Gene3D" id="3.40.720.10">
    <property type="entry name" value="Alkaline Phosphatase, subunit A"/>
    <property type="match status" value="1"/>
</dbReference>
<dbReference type="EMBL" id="UOFL01000143">
    <property type="protein sequence ID" value="VAW77910.1"/>
    <property type="molecule type" value="Genomic_DNA"/>
</dbReference>
<keyword evidence="6" id="KW-0324">Glycolysis</keyword>
<dbReference type="CDD" id="cd16010">
    <property type="entry name" value="iPGM"/>
    <property type="match status" value="1"/>
</dbReference>
<evidence type="ECO:0000256" key="1">
    <source>
        <dbReference type="ARBA" id="ARBA00001936"/>
    </source>
</evidence>
<dbReference type="FunFam" id="3.40.1450.10:FF:000002">
    <property type="entry name" value="2,3-bisphosphoglycerate-independent phosphoglycerate mutase"/>
    <property type="match status" value="1"/>
</dbReference>
<dbReference type="GO" id="GO:0006007">
    <property type="term" value="P:glucose catabolic process"/>
    <property type="evidence" value="ECO:0007669"/>
    <property type="project" value="InterPro"/>
</dbReference>
<evidence type="ECO:0000256" key="8">
    <source>
        <dbReference type="ARBA" id="ARBA00023235"/>
    </source>
</evidence>
<dbReference type="PIRSF" id="PIRSF001492">
    <property type="entry name" value="IPGAM"/>
    <property type="match status" value="1"/>
</dbReference>
<keyword evidence="8 11" id="KW-0413">Isomerase</keyword>
<keyword evidence="5" id="KW-0479">Metal-binding</keyword>
<reference evidence="11" key="1">
    <citation type="submission" date="2018-06" db="EMBL/GenBank/DDBJ databases">
        <authorList>
            <person name="Zhirakovskaya E."/>
        </authorList>
    </citation>
    <scope>NUCLEOTIDE SEQUENCE</scope>
</reference>
<evidence type="ECO:0000256" key="4">
    <source>
        <dbReference type="ARBA" id="ARBA00012026"/>
    </source>
</evidence>
<accession>A0A3B0YMN6</accession>
<name>A0A3B0YMN6_9ZZZZ</name>
<dbReference type="InterPro" id="IPR006124">
    <property type="entry name" value="Metalloenzyme"/>
</dbReference>
<dbReference type="InterPro" id="IPR036646">
    <property type="entry name" value="PGAM_B_sf"/>
</dbReference>
<dbReference type="Gene3D" id="3.40.1450.10">
    <property type="entry name" value="BPG-independent phosphoglycerate mutase, domain B"/>
    <property type="match status" value="1"/>
</dbReference>
<evidence type="ECO:0000313" key="11">
    <source>
        <dbReference type="EMBL" id="VAW77910.1"/>
    </source>
</evidence>
<dbReference type="GO" id="GO:0004619">
    <property type="term" value="F:phosphoglycerate mutase activity"/>
    <property type="evidence" value="ECO:0007669"/>
    <property type="project" value="UniProtKB-EC"/>
</dbReference>
<dbReference type="InterPro" id="IPR017850">
    <property type="entry name" value="Alkaline_phosphatase_core_sf"/>
</dbReference>
<evidence type="ECO:0000256" key="6">
    <source>
        <dbReference type="ARBA" id="ARBA00023152"/>
    </source>
</evidence>
<evidence type="ECO:0000256" key="2">
    <source>
        <dbReference type="ARBA" id="ARBA00004798"/>
    </source>
</evidence>
<dbReference type="GO" id="GO:0005829">
    <property type="term" value="C:cytosol"/>
    <property type="evidence" value="ECO:0007669"/>
    <property type="project" value="TreeGrafter"/>
</dbReference>
<evidence type="ECO:0000256" key="5">
    <source>
        <dbReference type="ARBA" id="ARBA00022723"/>
    </source>
</evidence>
<keyword evidence="7" id="KW-0464">Manganese</keyword>
<dbReference type="GO" id="GO:0030145">
    <property type="term" value="F:manganese ion binding"/>
    <property type="evidence" value="ECO:0007669"/>
    <property type="project" value="InterPro"/>
</dbReference>
<dbReference type="InterPro" id="IPR011258">
    <property type="entry name" value="BPG-indep_PGM_N"/>
</dbReference>
<dbReference type="SUPFAM" id="SSF53649">
    <property type="entry name" value="Alkaline phosphatase-like"/>
    <property type="match status" value="1"/>
</dbReference>
<dbReference type="Pfam" id="PF01676">
    <property type="entry name" value="Metalloenzyme"/>
    <property type="match status" value="1"/>
</dbReference>
<dbReference type="PANTHER" id="PTHR31637:SF0">
    <property type="entry name" value="2,3-BISPHOSPHOGLYCERATE-INDEPENDENT PHOSPHOGLYCERATE MUTASE"/>
    <property type="match status" value="1"/>
</dbReference>
<comment type="pathway">
    <text evidence="2">Carbohydrate degradation; glycolysis; pyruvate from D-glyceraldehyde 3-phosphate: step 3/5.</text>
</comment>
<organism evidence="11">
    <name type="scientific">hydrothermal vent metagenome</name>
    <dbReference type="NCBI Taxonomy" id="652676"/>
    <lineage>
        <taxon>unclassified sequences</taxon>
        <taxon>metagenomes</taxon>
        <taxon>ecological metagenomes</taxon>
    </lineage>
</organism>
<dbReference type="Pfam" id="PF06415">
    <property type="entry name" value="iPGM_N"/>
    <property type="match status" value="1"/>
</dbReference>
<comment type="cofactor">
    <cofactor evidence="1">
        <name>Mn(2+)</name>
        <dbReference type="ChEBI" id="CHEBI:29035"/>
    </cofactor>
</comment>
<gene>
    <name evidence="11" type="ORF">MNBD_GAMMA12-3834</name>
</gene>
<feature type="domain" description="Metalloenzyme" evidence="9">
    <location>
        <begin position="11"/>
        <end position="497"/>
    </location>
</feature>
<protein>
    <recommendedName>
        <fullName evidence="4">phosphoglycerate mutase (2,3-diphosphoglycerate-independent)</fullName>
        <ecNumber evidence="4">5.4.2.12</ecNumber>
    </recommendedName>
</protein>
<dbReference type="SUPFAM" id="SSF64158">
    <property type="entry name" value="2,3-Bisphosphoglycerate-independent phosphoglycerate mutase, substrate-binding domain"/>
    <property type="match status" value="1"/>
</dbReference>
<comment type="similarity">
    <text evidence="3">Belongs to the BPG-independent phosphoglycerate mutase family.</text>
</comment>
<feature type="domain" description="BPG-independent PGAM N-terminal" evidence="10">
    <location>
        <begin position="88"/>
        <end position="297"/>
    </location>
</feature>
<evidence type="ECO:0000259" key="10">
    <source>
        <dbReference type="Pfam" id="PF06415"/>
    </source>
</evidence>
<sequence length="512" mass="56060">MFVDDHGLKQRALLVILDGFGMNPSPINNAVVEASTPNIDQYLGDWPHTVLKASGRAVGLPEGQMGNSEVGHLTLGSGSVVRQDLVIINDAIADSSFFTNDTLLKAVTHAGRHRRPVHLLGLVSRGGVHSHMDHLFALMELCHRHQARPCLHIITDGRDTPPKQAIQDVDELLQKLDQYNGFIGTVSGRFWAMDRDRRWDRTERAWRAIALCQGEKGNNLREIIQQSYVKDQTDEFILPTVLPDASPITADDLVISFNFRSDRPRQIVAALAEKGFDNFDRGKSELPDLVCLTRYSEKFHYPVAFNSDIPQITIGEVVSRAGLSQARIAETEKYAHVTYFLNGGREAEYVGESRMLIPSPMVDTYDLAPEMSAHEVADATIDAINSGDKALVVVNFANGDMVGHTAIREAVIKAVEVMDIEVGRVLEAAIKQNYAIVLTADHGNCDELVDSVTGEPHTQHSVYPVPCIVISNSPSKLAINAGLSSVAPTLLHLMGLTQPAAMTGESLLLNQG</sequence>
<dbReference type="AlphaFoldDB" id="A0A3B0YMN6"/>
<dbReference type="EC" id="5.4.2.12" evidence="4"/>